<reference evidence="1 2" key="1">
    <citation type="journal article" date="2019" name="Nat. Ecol. Evol.">
        <title>Megaphylogeny resolves global patterns of mushroom evolution.</title>
        <authorList>
            <person name="Varga T."/>
            <person name="Krizsan K."/>
            <person name="Foldi C."/>
            <person name="Dima B."/>
            <person name="Sanchez-Garcia M."/>
            <person name="Sanchez-Ramirez S."/>
            <person name="Szollosi G.J."/>
            <person name="Szarkandi J.G."/>
            <person name="Papp V."/>
            <person name="Albert L."/>
            <person name="Andreopoulos W."/>
            <person name="Angelini C."/>
            <person name="Antonin V."/>
            <person name="Barry K.W."/>
            <person name="Bougher N.L."/>
            <person name="Buchanan P."/>
            <person name="Buyck B."/>
            <person name="Bense V."/>
            <person name="Catcheside P."/>
            <person name="Chovatia M."/>
            <person name="Cooper J."/>
            <person name="Damon W."/>
            <person name="Desjardin D."/>
            <person name="Finy P."/>
            <person name="Geml J."/>
            <person name="Haridas S."/>
            <person name="Hughes K."/>
            <person name="Justo A."/>
            <person name="Karasinski D."/>
            <person name="Kautmanova I."/>
            <person name="Kiss B."/>
            <person name="Kocsube S."/>
            <person name="Kotiranta H."/>
            <person name="LaButti K.M."/>
            <person name="Lechner B.E."/>
            <person name="Liimatainen K."/>
            <person name="Lipzen A."/>
            <person name="Lukacs Z."/>
            <person name="Mihaltcheva S."/>
            <person name="Morgado L.N."/>
            <person name="Niskanen T."/>
            <person name="Noordeloos M.E."/>
            <person name="Ohm R.A."/>
            <person name="Ortiz-Santana B."/>
            <person name="Ovrebo C."/>
            <person name="Racz N."/>
            <person name="Riley R."/>
            <person name="Savchenko A."/>
            <person name="Shiryaev A."/>
            <person name="Soop K."/>
            <person name="Spirin V."/>
            <person name="Szebenyi C."/>
            <person name="Tomsovsky M."/>
            <person name="Tulloss R.E."/>
            <person name="Uehling J."/>
            <person name="Grigoriev I.V."/>
            <person name="Vagvolgyi C."/>
            <person name="Papp T."/>
            <person name="Martin F.M."/>
            <person name="Miettinen O."/>
            <person name="Hibbett D.S."/>
            <person name="Nagy L.G."/>
        </authorList>
    </citation>
    <scope>NUCLEOTIDE SEQUENCE [LARGE SCALE GENOMIC DNA]</scope>
    <source>
        <strain evidence="1 2">CBS 309.79</strain>
    </source>
</reference>
<name>A0A5C3Q3J1_9AGAR</name>
<sequence length="206" mass="23172">TPPPERNPVNFTLFADCSSFEVADFLYCKVYDPIPGFMTTTCAALQTLVQVLQLPPFMSKSKLYDAISAIANGTAPWQLFTIKYTGPRPAKGRISDWMDAMYKVWYCDSLELLKSMLQNPAFKGHFDTVPYKEVDKVGKRCFKNLFSGDWVWQKASKILRHYSELAGSILVSTVAGSDKTTVSVMTGNNEYYPMYLSAGNLDNKTH</sequence>
<dbReference type="OrthoDB" id="3199698at2759"/>
<evidence type="ECO:0000313" key="2">
    <source>
        <dbReference type="Proteomes" id="UP000305067"/>
    </source>
</evidence>
<feature type="non-terminal residue" evidence="1">
    <location>
        <position position="1"/>
    </location>
</feature>
<dbReference type="Pfam" id="PF18759">
    <property type="entry name" value="Plavaka"/>
    <property type="match status" value="1"/>
</dbReference>
<accession>A0A5C3Q3J1</accession>
<dbReference type="EMBL" id="ML178859">
    <property type="protein sequence ID" value="TFK96532.1"/>
    <property type="molecule type" value="Genomic_DNA"/>
</dbReference>
<protein>
    <submittedName>
        <fullName evidence="1">Uncharacterized protein</fullName>
    </submittedName>
</protein>
<dbReference type="AlphaFoldDB" id="A0A5C3Q3J1"/>
<organism evidence="1 2">
    <name type="scientific">Pterulicium gracile</name>
    <dbReference type="NCBI Taxonomy" id="1884261"/>
    <lineage>
        <taxon>Eukaryota</taxon>
        <taxon>Fungi</taxon>
        <taxon>Dikarya</taxon>
        <taxon>Basidiomycota</taxon>
        <taxon>Agaricomycotina</taxon>
        <taxon>Agaricomycetes</taxon>
        <taxon>Agaricomycetidae</taxon>
        <taxon>Agaricales</taxon>
        <taxon>Pleurotineae</taxon>
        <taxon>Pterulaceae</taxon>
        <taxon>Pterulicium</taxon>
    </lineage>
</organism>
<dbReference type="STRING" id="1884261.A0A5C3Q3J1"/>
<dbReference type="Proteomes" id="UP000305067">
    <property type="component" value="Unassembled WGS sequence"/>
</dbReference>
<evidence type="ECO:0000313" key="1">
    <source>
        <dbReference type="EMBL" id="TFK96532.1"/>
    </source>
</evidence>
<dbReference type="InterPro" id="IPR041078">
    <property type="entry name" value="Plavaka"/>
</dbReference>
<gene>
    <name evidence="1" type="ORF">BDV98DRAFT_636079</name>
</gene>
<proteinExistence type="predicted"/>
<keyword evidence="2" id="KW-1185">Reference proteome</keyword>